<dbReference type="InterPro" id="IPR013783">
    <property type="entry name" value="Ig-like_fold"/>
</dbReference>
<dbReference type="PANTHER" id="PTHR42535:SF2">
    <property type="entry name" value="CHROMOSOME UNDETERMINED SCAFFOLD_146, WHOLE GENOME SHOTGUN SEQUENCE"/>
    <property type="match status" value="1"/>
</dbReference>
<keyword evidence="2" id="KW-1015">Disulfide bond</keyword>
<feature type="compositionally biased region" description="Pro residues" evidence="5">
    <location>
        <begin position="580"/>
        <end position="592"/>
    </location>
</feature>
<dbReference type="RefSeq" id="WP_181308648.1">
    <property type="nucleotide sequence ID" value="NZ_JBFAIL010000032.1"/>
</dbReference>
<dbReference type="SMART" id="SM00060">
    <property type="entry name" value="FN3"/>
    <property type="match status" value="1"/>
</dbReference>
<dbReference type="EMBL" id="PVNG01000031">
    <property type="protein sequence ID" value="PRX52650.1"/>
    <property type="molecule type" value="Genomic_DNA"/>
</dbReference>
<comment type="caution">
    <text evidence="8">The sequence shown here is derived from an EMBL/GenBank/DDBJ whole genome shotgun (WGS) entry which is preliminary data.</text>
</comment>
<dbReference type="Gene3D" id="2.60.120.200">
    <property type="match status" value="2"/>
</dbReference>
<dbReference type="Proteomes" id="UP000238312">
    <property type="component" value="Unassembled WGS sequence"/>
</dbReference>
<reference evidence="8 9" key="1">
    <citation type="submission" date="2018-03" db="EMBL/GenBank/DDBJ databases">
        <title>Genomic Encyclopedia of Type Strains, Phase III (KMG-III): the genomes of soil and plant-associated and newly described type strains.</title>
        <authorList>
            <person name="Whitman W."/>
        </authorList>
    </citation>
    <scope>NUCLEOTIDE SEQUENCE [LARGE SCALE GENOMIC DNA]</scope>
    <source>
        <strain evidence="8 9">CGMCC 4.7104</strain>
    </source>
</reference>
<feature type="compositionally biased region" description="Low complexity" evidence="5">
    <location>
        <begin position="925"/>
        <end position="947"/>
    </location>
</feature>
<dbReference type="SUPFAM" id="SSF49265">
    <property type="entry name" value="Fibronectin type III"/>
    <property type="match status" value="1"/>
</dbReference>
<feature type="region of interest" description="Disordered" evidence="5">
    <location>
        <begin position="1045"/>
        <end position="1065"/>
    </location>
</feature>
<dbReference type="Pfam" id="PF13385">
    <property type="entry name" value="Laminin_G_3"/>
    <property type="match status" value="2"/>
</dbReference>
<sequence>MNRSRLAPGLSNRARRRAALIAALTLPLSLMNAPAIAQGPAPLHAVAAETVAGTTDPTLEAAWDQAAKIGKPVEVPSRFTETMKVWANPDGKNMRAEMHTRPVQLKNQINGAWEPIDPRIVTRDGKLQAARVKTPLTFGARGAKHLVSAAEEHGEIGLGVTRALPEPKVSGNAVTYPDAVAPGADLVVLAQADGFISQVVFRQRPTGPVTVRLPLTLPAGTAFGKTPQGLPQLKDAKGAAEAAPVVLTATDAKVETAPEQGRTSSVKARVETTGKTSELVFTPDETFLADPAVTYPVTVAASSIWFGGGAPDDAWVSRNDPANNNAAAGYLRAGTTSTSADVARVYLKFNTSDPALQGATVNDADLRIWNYKSGGPNGQLCGENVGAGIRASRVTSAWTLTGSPFETLDWTNQPTSTAPETVNEAGYNYDADPGTWCAKDEELFYEVTAMTRAWIEQGATNHGIVLKAASETAAINWRQYYSSQFGGGEPYPGYRHPPALIIDYEPGQLVETGFVTDRTLPDDFTPSDVAAELADSAAPEVVDTTIERERAIARETQIGALNGITEPMEYAPDGIDPAEPDPGTPTPPPTPAAPAATNLRAEPVTVIDGAPVITSLTPKLLAQPFDAEDRPSQVDFELAHDPAHGAQGSGTIWSAQHDNVANGGQAQVEVPAGTLTDGWYVQARVRATAGGVVGGWSEWQNFLVDLSPTTPTPSEGLVASYGLNEGSGTSVADSSGNDNAGAGTGTAWVNGKYGKALSFDGSSSMVTVADAPSLRLTTGMTLSAWVNPVTVTGTPWKSVITKELNADGASYALYAANGDAVPSGWVQTDPATPWTAEGTSPLPVNAWSHLALTYDGTTLRLFVNGQQVGHTAMSGSLHDDGHPLRIGGNTVWREYFSGLIDEVRVYDRAQSAAEIQTDMTTPIGQAAPPDTQAPTAPGSLAATGGTGSAQLTWTASTDNVGVTGYRIHRATTPGFTPSDANQVGSVPATTFTDAGLAAGTYYYRVRATDAAGNLGPSSTEVSATVTVPPANPGLVAAYGMEEGTGTTVGDSSGQSNTGAATDTAWAPAGKHGKALSFDGASSWVTVPHAQSLRLTNALTLSAWVNPATAAGWRTVLMKENGSGASYGLYAAADGGPLGWLQNASGSKSVVGDDPLPLNQWSHLAVTYNGTIITLYLNGTQIDQTPMTGNLADSGGVLRLGGNDVWEDEFYSGLIDEVRVYNRVQTAAEIQADMNTPVGAASTSSAVQRRSAAAGPAGIAKLTVDDSRPVAGVTVASTLTPRLTTWLPARRDGEAKVDVEIARPPTKSGKTAKVTTDKLLIWSGQTTAKPGDSRVTLRVPKGRLQAGERVRWRARVTGTGDRGTWSGWQSLSIQERASDGHEPQASEARKPQVSAALDPYTPNPILNVNECIKYPASGYANEFLGEDHKPYGFVKNRFTWCKWGWGWRYAGPSQSVVTDKMRFRYTLIGQTFQGSRDIAIRLNIDGWQNVQGSYFATADATAKLRFGLNFKAPCQSKYNPAAIDPVFGHSQTHLWWKNNPEVWFWLTAPKPGASPTNPDFLGTCEISPWIQYETLPDPRVRGISRPWRQPLVAARDSNGKAIAYGVRCDTARKMKGTSGCVFSRVTPWLQFAKSDAAVWVSKGPQYRWLLESWEHFDTAEKRPHLTIPHHDGKSFPGFSKKRPLHRIVDDARIREQRQASTTMCRWGWPNPDDREGLSCDEYPFASTKEGALSGGPISVDMIPVADNTGFGLYVLGPWYEKERIIYDDEFYLKIVEQAPPRDF</sequence>
<dbReference type="InterPro" id="IPR013320">
    <property type="entry name" value="ConA-like_dom_sf"/>
</dbReference>
<dbReference type="SUPFAM" id="SSF49899">
    <property type="entry name" value="Concanavalin A-like lectins/glucanases"/>
    <property type="match status" value="2"/>
</dbReference>
<evidence type="ECO:0000256" key="1">
    <source>
        <dbReference type="ARBA" id="ARBA00022729"/>
    </source>
</evidence>
<feature type="chain" id="PRO_5015698565" evidence="6">
    <location>
        <begin position="38"/>
        <end position="1782"/>
    </location>
</feature>
<evidence type="ECO:0000256" key="2">
    <source>
        <dbReference type="ARBA" id="ARBA00023157"/>
    </source>
</evidence>
<gene>
    <name evidence="8" type="ORF">B0I32_13147</name>
</gene>
<dbReference type="GO" id="GO:0000272">
    <property type="term" value="P:polysaccharide catabolic process"/>
    <property type="evidence" value="ECO:0007669"/>
    <property type="project" value="UniProtKB-KW"/>
</dbReference>
<protein>
    <submittedName>
        <fullName evidence="8">Deoxyribonuclease NucA/NucB</fullName>
    </submittedName>
</protein>
<evidence type="ECO:0000313" key="8">
    <source>
        <dbReference type="EMBL" id="PRX52650.1"/>
    </source>
</evidence>
<feature type="signal peptide" evidence="6">
    <location>
        <begin position="1"/>
        <end position="37"/>
    </location>
</feature>
<evidence type="ECO:0000259" key="7">
    <source>
        <dbReference type="PROSITE" id="PS50853"/>
    </source>
</evidence>
<name>A0A2T0M5E8_9ACTN</name>
<dbReference type="CDD" id="cd00063">
    <property type="entry name" value="FN3"/>
    <property type="match status" value="1"/>
</dbReference>
<feature type="region of interest" description="Disordered" evidence="5">
    <location>
        <begin position="920"/>
        <end position="947"/>
    </location>
</feature>
<organism evidence="8 9">
    <name type="scientific">Nonomuraea fuscirosea</name>
    <dbReference type="NCBI Taxonomy" id="1291556"/>
    <lineage>
        <taxon>Bacteria</taxon>
        <taxon>Bacillati</taxon>
        <taxon>Actinomycetota</taxon>
        <taxon>Actinomycetes</taxon>
        <taxon>Streptosporangiales</taxon>
        <taxon>Streptosporangiaceae</taxon>
        <taxon>Nonomuraea</taxon>
    </lineage>
</organism>
<dbReference type="InterPro" id="IPR036116">
    <property type="entry name" value="FN3_sf"/>
</dbReference>
<keyword evidence="9" id="KW-1185">Reference proteome</keyword>
<dbReference type="Pfam" id="PF14040">
    <property type="entry name" value="DNase_NucA_NucB"/>
    <property type="match status" value="1"/>
</dbReference>
<dbReference type="PROSITE" id="PS50853">
    <property type="entry name" value="FN3"/>
    <property type="match status" value="1"/>
</dbReference>
<dbReference type="InterPro" id="IPR003961">
    <property type="entry name" value="FN3_dom"/>
</dbReference>
<evidence type="ECO:0000256" key="3">
    <source>
        <dbReference type="ARBA" id="ARBA00023295"/>
    </source>
</evidence>
<dbReference type="NCBIfam" id="NF033679">
    <property type="entry name" value="DNRLRE_dom"/>
    <property type="match status" value="1"/>
</dbReference>
<feature type="domain" description="Fibronectin type-III" evidence="7">
    <location>
        <begin position="933"/>
        <end position="1030"/>
    </location>
</feature>
<dbReference type="GO" id="GO:0016798">
    <property type="term" value="F:hydrolase activity, acting on glycosyl bonds"/>
    <property type="evidence" value="ECO:0007669"/>
    <property type="project" value="UniProtKB-KW"/>
</dbReference>
<keyword evidence="4" id="KW-0624">Polysaccharide degradation</keyword>
<keyword evidence="3" id="KW-0326">Glycosidase</keyword>
<accession>A0A2T0M5E8</accession>
<keyword evidence="3" id="KW-0378">Hydrolase</keyword>
<dbReference type="InterPro" id="IPR006558">
    <property type="entry name" value="LamG-like"/>
</dbReference>
<dbReference type="InterPro" id="IPR029476">
    <property type="entry name" value="DNase_NucA_NucB"/>
</dbReference>
<dbReference type="PANTHER" id="PTHR42535">
    <property type="entry name" value="OOKINETE PROTEIN, PUTATIVE-RELATED"/>
    <property type="match status" value="1"/>
</dbReference>
<feature type="region of interest" description="Disordered" evidence="5">
    <location>
        <begin position="571"/>
        <end position="596"/>
    </location>
</feature>
<keyword evidence="4" id="KW-0119">Carbohydrate metabolism</keyword>
<dbReference type="Gene3D" id="2.60.40.10">
    <property type="entry name" value="Immunoglobulins"/>
    <property type="match status" value="1"/>
</dbReference>
<evidence type="ECO:0000256" key="4">
    <source>
        <dbReference type="ARBA" id="ARBA00023326"/>
    </source>
</evidence>
<keyword evidence="1 6" id="KW-0732">Signal</keyword>
<evidence type="ECO:0000256" key="5">
    <source>
        <dbReference type="SAM" id="MobiDB-lite"/>
    </source>
</evidence>
<proteinExistence type="predicted"/>
<dbReference type="SMART" id="SM00560">
    <property type="entry name" value="LamGL"/>
    <property type="match status" value="2"/>
</dbReference>
<evidence type="ECO:0000256" key="6">
    <source>
        <dbReference type="SAM" id="SignalP"/>
    </source>
</evidence>
<feature type="compositionally biased region" description="Polar residues" evidence="5">
    <location>
        <begin position="1045"/>
        <end position="1060"/>
    </location>
</feature>
<evidence type="ECO:0000313" key="9">
    <source>
        <dbReference type="Proteomes" id="UP000238312"/>
    </source>
</evidence>